<evidence type="ECO:0000313" key="1">
    <source>
        <dbReference type="EMBL" id="KAG7665335.1"/>
    </source>
</evidence>
<dbReference type="GeneID" id="73467824"/>
<evidence type="ECO:0008006" key="3">
    <source>
        <dbReference type="Google" id="ProtNLM"/>
    </source>
</evidence>
<name>A0A8J5R4M8_9ASCO</name>
<dbReference type="FunFam" id="3.30.1370.30:FF:000006">
    <property type="entry name" value="40S ribosomal protein S8"/>
    <property type="match status" value="1"/>
</dbReference>
<dbReference type="RefSeq" id="XP_049265567.1">
    <property type="nucleotide sequence ID" value="XM_049404632.1"/>
</dbReference>
<sequence length="155" mass="17290">MSLIHLANYCAHLRNCINATHAKTSIPYTRLLLQASLGLYKQGFISSIQKGSVQGPDQVPTDVTSDNISTRRLWLDLKYRNNVPVIRGINVISKPGRKIYLRSDEIKALASGFPVRKISALEPAESIFIRCGTEVLEVQDAAKRNLDGEPLFRVK</sequence>
<comment type="caution">
    <text evidence="1">The sequence shown here is derived from an EMBL/GenBank/DDBJ whole genome shotgun (WGS) entry which is preliminary data.</text>
</comment>
<dbReference type="GO" id="GO:0003735">
    <property type="term" value="F:structural constituent of ribosome"/>
    <property type="evidence" value="ECO:0007669"/>
    <property type="project" value="InterPro"/>
</dbReference>
<dbReference type="Pfam" id="PF00410">
    <property type="entry name" value="Ribosomal_S8"/>
    <property type="match status" value="1"/>
</dbReference>
<dbReference type="Proteomes" id="UP000694255">
    <property type="component" value="Unassembled WGS sequence"/>
</dbReference>
<dbReference type="InterPro" id="IPR000630">
    <property type="entry name" value="Ribosomal_uS8"/>
</dbReference>
<dbReference type="OrthoDB" id="409928at2759"/>
<dbReference type="GO" id="GO:0005840">
    <property type="term" value="C:ribosome"/>
    <property type="evidence" value="ECO:0007669"/>
    <property type="project" value="InterPro"/>
</dbReference>
<dbReference type="EMBL" id="JAGSYN010000050">
    <property type="protein sequence ID" value="KAG7665335.1"/>
    <property type="molecule type" value="Genomic_DNA"/>
</dbReference>
<keyword evidence="2" id="KW-1185">Reference proteome</keyword>
<gene>
    <name evidence="1" type="ORF">J8A68_001023</name>
</gene>
<organism evidence="1 2">
    <name type="scientific">[Candida] subhashii</name>
    <dbReference type="NCBI Taxonomy" id="561895"/>
    <lineage>
        <taxon>Eukaryota</taxon>
        <taxon>Fungi</taxon>
        <taxon>Dikarya</taxon>
        <taxon>Ascomycota</taxon>
        <taxon>Saccharomycotina</taxon>
        <taxon>Pichiomycetes</taxon>
        <taxon>Debaryomycetaceae</taxon>
        <taxon>Spathaspora</taxon>
    </lineage>
</organism>
<protein>
    <recommendedName>
        <fullName evidence="3">Ribosomal protein S8</fullName>
    </recommendedName>
</protein>
<dbReference type="AlphaFoldDB" id="A0A8J5R4M8"/>
<evidence type="ECO:0000313" key="2">
    <source>
        <dbReference type="Proteomes" id="UP000694255"/>
    </source>
</evidence>
<proteinExistence type="predicted"/>
<reference evidence="1 2" key="1">
    <citation type="journal article" date="2021" name="DNA Res.">
        <title>Genome analysis of Candida subhashii reveals its hybrid nature and dual mitochondrial genome conformations.</title>
        <authorList>
            <person name="Mixao V."/>
            <person name="Hegedusova E."/>
            <person name="Saus E."/>
            <person name="Pryszcz L.P."/>
            <person name="Cillingova A."/>
            <person name="Nosek J."/>
            <person name="Gabaldon T."/>
        </authorList>
    </citation>
    <scope>NUCLEOTIDE SEQUENCE [LARGE SCALE GENOMIC DNA]</scope>
    <source>
        <strain evidence="1 2">CBS 10753</strain>
    </source>
</reference>
<dbReference type="GO" id="GO:0006412">
    <property type="term" value="P:translation"/>
    <property type="evidence" value="ECO:0007669"/>
    <property type="project" value="InterPro"/>
</dbReference>
<accession>A0A8J5R4M8</accession>